<protein>
    <recommendedName>
        <fullName evidence="2">RNA ligase domain-containing protein</fullName>
    </recommendedName>
</protein>
<proteinExistence type="predicted"/>
<comment type="caution">
    <text evidence="1">The sequence shown here is derived from an EMBL/GenBank/DDBJ whole genome shotgun (WGS) entry which is preliminary data.</text>
</comment>
<reference evidence="1" key="1">
    <citation type="journal article" date="2015" name="Nature">
        <title>Complex archaea that bridge the gap between prokaryotes and eukaryotes.</title>
        <authorList>
            <person name="Spang A."/>
            <person name="Saw J.H."/>
            <person name="Jorgensen S.L."/>
            <person name="Zaremba-Niedzwiedzka K."/>
            <person name="Martijn J."/>
            <person name="Lind A.E."/>
            <person name="van Eijk R."/>
            <person name="Schleper C."/>
            <person name="Guy L."/>
            <person name="Ettema T.J."/>
        </authorList>
    </citation>
    <scope>NUCLEOTIDE SEQUENCE</scope>
</reference>
<dbReference type="SUPFAM" id="SSF56091">
    <property type="entry name" value="DNA ligase/mRNA capping enzyme, catalytic domain"/>
    <property type="match status" value="1"/>
</dbReference>
<name>A0A0F9HE29_9ZZZZ</name>
<sequence>MKQSNKYHKILSLFKRNMATDGKFIIGEWTTPELEYLKDNQWVWTEKVDGTNIRIMWDGVDVVFGGRSDNAQLPVTLIMELDKLFKRIEPRRIFFETFPPEPESIKAK</sequence>
<dbReference type="EMBL" id="LAZR01017206">
    <property type="protein sequence ID" value="KKM01397.1"/>
    <property type="molecule type" value="Genomic_DNA"/>
</dbReference>
<dbReference type="AlphaFoldDB" id="A0A0F9HE29"/>
<evidence type="ECO:0008006" key="2">
    <source>
        <dbReference type="Google" id="ProtNLM"/>
    </source>
</evidence>
<evidence type="ECO:0000313" key="1">
    <source>
        <dbReference type="EMBL" id="KKM01397.1"/>
    </source>
</evidence>
<accession>A0A0F9HE29</accession>
<organism evidence="1">
    <name type="scientific">marine sediment metagenome</name>
    <dbReference type="NCBI Taxonomy" id="412755"/>
    <lineage>
        <taxon>unclassified sequences</taxon>
        <taxon>metagenomes</taxon>
        <taxon>ecological metagenomes</taxon>
    </lineage>
</organism>
<gene>
    <name evidence="1" type="ORF">LCGC14_1794810</name>
</gene>